<dbReference type="Proteomes" id="UP000051221">
    <property type="component" value="Unassembled WGS sequence"/>
</dbReference>
<evidence type="ECO:0000256" key="8">
    <source>
        <dbReference type="NCBIfam" id="TIGR02627"/>
    </source>
</evidence>
<evidence type="ECO:0000259" key="9">
    <source>
        <dbReference type="Pfam" id="PF00370"/>
    </source>
</evidence>
<comment type="caution">
    <text evidence="11">The sequence shown here is derived from an EMBL/GenBank/DDBJ whole genome shotgun (WGS) entry which is preliminary data.</text>
</comment>
<comment type="similarity">
    <text evidence="1">Belongs to the FGGY kinase family.</text>
</comment>
<evidence type="ECO:0000259" key="10">
    <source>
        <dbReference type="Pfam" id="PF02782"/>
    </source>
</evidence>
<feature type="domain" description="Carbohydrate kinase FGGY N-terminal" evidence="9">
    <location>
        <begin position="5"/>
        <end position="241"/>
    </location>
</feature>
<dbReference type="Gene3D" id="3.30.420.40">
    <property type="match status" value="2"/>
</dbReference>
<dbReference type="Pfam" id="PF00370">
    <property type="entry name" value="FGGY_N"/>
    <property type="match status" value="1"/>
</dbReference>
<dbReference type="GO" id="GO:0005524">
    <property type="term" value="F:ATP binding"/>
    <property type="evidence" value="ECO:0007669"/>
    <property type="project" value="UniProtKB-KW"/>
</dbReference>
<dbReference type="InterPro" id="IPR018484">
    <property type="entry name" value="FGGY_N"/>
</dbReference>
<dbReference type="GO" id="GO:0004370">
    <property type="term" value="F:glycerol kinase activity"/>
    <property type="evidence" value="ECO:0007669"/>
    <property type="project" value="TreeGrafter"/>
</dbReference>
<dbReference type="Pfam" id="PF02782">
    <property type="entry name" value="FGGY_C"/>
    <property type="match status" value="1"/>
</dbReference>
<feature type="domain" description="Carbohydrate kinase FGGY C-terminal" evidence="10">
    <location>
        <begin position="250"/>
        <end position="437"/>
    </location>
</feature>
<keyword evidence="7" id="KW-0684">Rhamnose metabolism</keyword>
<dbReference type="FunCoup" id="A0A0Q2SJY5">
    <property type="interactions" value="150"/>
</dbReference>
<dbReference type="EMBL" id="LKHS01000001">
    <property type="protein sequence ID" value="KQH87907.1"/>
    <property type="molecule type" value="Genomic_DNA"/>
</dbReference>
<keyword evidence="4 11" id="KW-0418">Kinase</keyword>
<evidence type="ECO:0000313" key="12">
    <source>
        <dbReference type="Proteomes" id="UP000051221"/>
    </source>
</evidence>
<name>A0A0Q2SJY5_VIBFU</name>
<gene>
    <name evidence="11" type="ORF">AMR76_01045</name>
</gene>
<dbReference type="GO" id="GO:0005829">
    <property type="term" value="C:cytosol"/>
    <property type="evidence" value="ECO:0007669"/>
    <property type="project" value="TreeGrafter"/>
</dbReference>
<dbReference type="GO" id="GO:0019301">
    <property type="term" value="P:rhamnose catabolic process"/>
    <property type="evidence" value="ECO:0007669"/>
    <property type="project" value="UniProtKB-UniRule"/>
</dbReference>
<evidence type="ECO:0000256" key="7">
    <source>
        <dbReference type="ARBA" id="ARBA00023308"/>
    </source>
</evidence>
<keyword evidence="5" id="KW-0067">ATP-binding</keyword>
<protein>
    <recommendedName>
        <fullName evidence="8">Rhamnulokinase</fullName>
        <ecNumber evidence="8">2.7.1.5</ecNumber>
    </recommendedName>
</protein>
<dbReference type="EC" id="2.7.1.5" evidence="8"/>
<keyword evidence="3" id="KW-0547">Nucleotide-binding</keyword>
<dbReference type="AlphaFoldDB" id="A0A0Q2SJY5"/>
<evidence type="ECO:0000313" key="11">
    <source>
        <dbReference type="EMBL" id="KQH87907.1"/>
    </source>
</evidence>
<dbReference type="InParanoid" id="A0A0Q2SJY5"/>
<organism evidence="11 12">
    <name type="scientific">Vibrio furnissii</name>
    <dbReference type="NCBI Taxonomy" id="29494"/>
    <lineage>
        <taxon>Bacteria</taxon>
        <taxon>Pseudomonadati</taxon>
        <taxon>Pseudomonadota</taxon>
        <taxon>Gammaproteobacteria</taxon>
        <taxon>Vibrionales</taxon>
        <taxon>Vibrionaceae</taxon>
        <taxon>Vibrio</taxon>
    </lineage>
</organism>
<dbReference type="InterPro" id="IPR043129">
    <property type="entry name" value="ATPase_NBD"/>
</dbReference>
<keyword evidence="6" id="KW-1015">Disulfide bond</keyword>
<evidence type="ECO:0000256" key="3">
    <source>
        <dbReference type="ARBA" id="ARBA00022741"/>
    </source>
</evidence>
<keyword evidence="2" id="KW-0808">Transferase</keyword>
<dbReference type="InterPro" id="IPR018485">
    <property type="entry name" value="FGGY_C"/>
</dbReference>
<dbReference type="GO" id="GO:0006071">
    <property type="term" value="P:glycerol metabolic process"/>
    <property type="evidence" value="ECO:0007669"/>
    <property type="project" value="TreeGrafter"/>
</dbReference>
<dbReference type="PANTHER" id="PTHR10196">
    <property type="entry name" value="SUGAR KINASE"/>
    <property type="match status" value="1"/>
</dbReference>
<dbReference type="NCBIfam" id="TIGR02627">
    <property type="entry name" value="rhamnulo_kin"/>
    <property type="match status" value="1"/>
</dbReference>
<proteinExistence type="inferred from homology"/>
<dbReference type="PANTHER" id="PTHR10196:SF93">
    <property type="entry name" value="L-RHAMNULOKINASE"/>
    <property type="match status" value="1"/>
</dbReference>
<evidence type="ECO:0000256" key="6">
    <source>
        <dbReference type="ARBA" id="ARBA00023157"/>
    </source>
</evidence>
<accession>A0A0Q2SJY5</accession>
<sequence length="480" mass="53250">MAKLFIAVDIGASSGRLMAGEYTAEQLTLTEVHRFNNTLVERDQQVCWNLDELLGQIQYGVDQLVAGGQVPDSLAIDTWGVDYVLLDNQGERIGEAVSYRDPRTSDAMNDFFAHTLTKEQLYAETGIQFLSFNTLFQLSVDKRLQGPERDTIASLLMIPDYLNYRLTGKMHFEYSNASTTQLLNAAQQQWSPLLLECCNIDRNWIRPTEQPFQVIGEYTVRDHAIPVVSVASHDTASAVIGAPLLDSHSAYLCSGTWSLMGFEHHSPVINTFTREANITNEGGAEGRYRILKNIMGLWLVQNVQRQNPSYSFAELATLAAASTPFAYLINPDDARFLNPEDMQAEIIAFCQQTGQGTPPDLAAIVRCIYDSLALQYLNVFQELNRVAPHPLTHIQVVGGGSNNTFLNQLTADVCQTPVSAGPAEASAIGNLIGQLIAHGDLAHVEEGRALVRRSFTCHEYQPKPIKGMAQIYARFQQLTY</sequence>
<evidence type="ECO:0000256" key="1">
    <source>
        <dbReference type="ARBA" id="ARBA00009156"/>
    </source>
</evidence>
<reference evidence="11 12" key="1">
    <citation type="submission" date="2015-08" db="EMBL/GenBank/DDBJ databases">
        <title>Antibacterial properties of a collection of Vibrionaceae strains.</title>
        <authorList>
            <person name="Giubergia S."/>
        </authorList>
    </citation>
    <scope>NUCLEOTIDE SEQUENCE [LARGE SCALE GENOMIC DNA]</scope>
    <source>
        <strain evidence="11 12">S0821</strain>
    </source>
</reference>
<dbReference type="GO" id="GO:0008993">
    <property type="term" value="F:rhamnulokinase activity"/>
    <property type="evidence" value="ECO:0007669"/>
    <property type="project" value="UniProtKB-UniRule"/>
</dbReference>
<dbReference type="InterPro" id="IPR013449">
    <property type="entry name" value="Rhamnulokinase"/>
</dbReference>
<dbReference type="RefSeq" id="WP_055464997.1">
    <property type="nucleotide sequence ID" value="NZ_CP046798.1"/>
</dbReference>
<keyword evidence="12" id="KW-1185">Reference proteome</keyword>
<dbReference type="CDD" id="cd07771">
    <property type="entry name" value="ASKHA_NBD_FGGY_RhaB-like"/>
    <property type="match status" value="1"/>
</dbReference>
<evidence type="ECO:0000256" key="4">
    <source>
        <dbReference type="ARBA" id="ARBA00022777"/>
    </source>
</evidence>
<evidence type="ECO:0000256" key="5">
    <source>
        <dbReference type="ARBA" id="ARBA00022840"/>
    </source>
</evidence>
<evidence type="ECO:0000256" key="2">
    <source>
        <dbReference type="ARBA" id="ARBA00022679"/>
    </source>
</evidence>
<dbReference type="SUPFAM" id="SSF53067">
    <property type="entry name" value="Actin-like ATPase domain"/>
    <property type="match status" value="2"/>
</dbReference>